<dbReference type="AlphaFoldDB" id="A0A3P9IBA9"/>
<name>A0A3P9IBA9_ORYLA</name>
<feature type="region of interest" description="Disordered" evidence="17">
    <location>
        <begin position="26"/>
        <end position="53"/>
    </location>
</feature>
<evidence type="ECO:0000256" key="15">
    <source>
        <dbReference type="PROSITE-ProRule" id="PRU10141"/>
    </source>
</evidence>
<comment type="catalytic activity">
    <reaction evidence="16">
        <text>L-tyrosyl-[protein] + ATP = O-phospho-L-tyrosyl-[protein] + ADP + H(+)</text>
        <dbReference type="Rhea" id="RHEA:10596"/>
        <dbReference type="Rhea" id="RHEA-COMP:10136"/>
        <dbReference type="Rhea" id="RHEA-COMP:20101"/>
        <dbReference type="ChEBI" id="CHEBI:15378"/>
        <dbReference type="ChEBI" id="CHEBI:30616"/>
        <dbReference type="ChEBI" id="CHEBI:46858"/>
        <dbReference type="ChEBI" id="CHEBI:61978"/>
        <dbReference type="ChEBI" id="CHEBI:456216"/>
        <dbReference type="EC" id="2.7.10.2"/>
    </reaction>
</comment>
<dbReference type="Gene3D" id="2.30.30.40">
    <property type="entry name" value="SH3 Domains"/>
    <property type="match status" value="1"/>
</dbReference>
<dbReference type="Proteomes" id="UP000265200">
    <property type="component" value="Chromosome 7"/>
</dbReference>
<evidence type="ECO:0000313" key="21">
    <source>
        <dbReference type="Ensembl" id="ENSORLP00015017347.1"/>
    </source>
</evidence>
<evidence type="ECO:0000256" key="8">
    <source>
        <dbReference type="ARBA" id="ARBA00022777"/>
    </source>
</evidence>
<dbReference type="InterPro" id="IPR001245">
    <property type="entry name" value="Ser-Thr/Tyr_kinase_cat_dom"/>
</dbReference>
<dbReference type="InterPro" id="IPR036860">
    <property type="entry name" value="SH2_dom_sf"/>
</dbReference>
<dbReference type="GO" id="GO:0005524">
    <property type="term" value="F:ATP binding"/>
    <property type="evidence" value="ECO:0007669"/>
    <property type="project" value="UniProtKB-UniRule"/>
</dbReference>
<dbReference type="GO" id="GO:0005737">
    <property type="term" value="C:cytoplasm"/>
    <property type="evidence" value="ECO:0007669"/>
    <property type="project" value="UniProtKB-SubCell"/>
</dbReference>
<keyword evidence="6" id="KW-0519">Myristate</keyword>
<accession>A0A3P9IBA9</accession>
<dbReference type="Pfam" id="PF07714">
    <property type="entry name" value="PK_Tyr_Ser-Thr"/>
    <property type="match status" value="1"/>
</dbReference>
<dbReference type="PANTHER" id="PTHR24418">
    <property type="entry name" value="TYROSINE-PROTEIN KINASE"/>
    <property type="match status" value="1"/>
</dbReference>
<keyword evidence="10 13" id="KW-0727">SH2 domain</keyword>
<evidence type="ECO:0000256" key="10">
    <source>
        <dbReference type="ARBA" id="ARBA00022999"/>
    </source>
</evidence>
<evidence type="ECO:0000256" key="12">
    <source>
        <dbReference type="ARBA" id="ARBA00023288"/>
    </source>
</evidence>
<evidence type="ECO:0000313" key="22">
    <source>
        <dbReference type="Proteomes" id="UP000265200"/>
    </source>
</evidence>
<dbReference type="InterPro" id="IPR017441">
    <property type="entry name" value="Protein_kinase_ATP_BS"/>
</dbReference>
<keyword evidence="7 15" id="KW-0547">Nucleotide-binding</keyword>
<dbReference type="SUPFAM" id="SSF50044">
    <property type="entry name" value="SH3-domain"/>
    <property type="match status" value="1"/>
</dbReference>
<dbReference type="InterPro" id="IPR001452">
    <property type="entry name" value="SH3_domain"/>
</dbReference>
<feature type="binding site" evidence="15">
    <location>
        <position position="270"/>
    </location>
    <ligand>
        <name>ATP</name>
        <dbReference type="ChEBI" id="CHEBI:30616"/>
    </ligand>
</feature>
<dbReference type="PROSITE" id="PS50011">
    <property type="entry name" value="PROTEIN_KINASE_DOM"/>
    <property type="match status" value="1"/>
</dbReference>
<dbReference type="EC" id="2.7.10.2" evidence="16"/>
<evidence type="ECO:0000256" key="7">
    <source>
        <dbReference type="ARBA" id="ARBA00022741"/>
    </source>
</evidence>
<evidence type="ECO:0000259" key="18">
    <source>
        <dbReference type="PROSITE" id="PS50001"/>
    </source>
</evidence>
<evidence type="ECO:0000256" key="14">
    <source>
        <dbReference type="PROSITE-ProRule" id="PRU00192"/>
    </source>
</evidence>
<evidence type="ECO:0000259" key="20">
    <source>
        <dbReference type="PROSITE" id="PS50011"/>
    </source>
</evidence>
<evidence type="ECO:0000256" key="13">
    <source>
        <dbReference type="PROSITE-ProRule" id="PRU00191"/>
    </source>
</evidence>
<evidence type="ECO:0000256" key="1">
    <source>
        <dbReference type="ARBA" id="ARBA00004496"/>
    </source>
</evidence>
<evidence type="ECO:0000256" key="4">
    <source>
        <dbReference type="ARBA" id="ARBA00022553"/>
    </source>
</evidence>
<dbReference type="FunFam" id="1.10.510.10:FF:000399">
    <property type="entry name" value="Tyrosine-protein kinase"/>
    <property type="match status" value="1"/>
</dbReference>
<evidence type="ECO:0000256" key="16">
    <source>
        <dbReference type="RuleBase" id="RU362096"/>
    </source>
</evidence>
<dbReference type="InterPro" id="IPR011009">
    <property type="entry name" value="Kinase-like_dom_sf"/>
</dbReference>
<sequence length="500" mass="57468">MGECLRRAFPCLGSLWDRIFKDKEAAPHQEGGGTKEAGEQASGHATVESPPSAVTESAIYTALWSFESRHEQELSFEVGDLFHVLNRSGDWWTAQRIDRIGRVLDTGIVPFNYLTQTESLHVQPWYYGKISRYEAQSHLSGPENEEGAFLIRQSEKDHIGYVLSVKSSSSVKHFKIYEENESRFYVESQHKFNSLLDLVKYYDNNRLNNIGQLGNPCKRRKPAIQDLSHFTVSEWVLPKAEFTLEEALGRGCFADVYKGRWKNRIRVAIKILKNDSDISHKEFYREVHFLKSLRHRHLLSLFAVCTESTPYYIITELMTKGSLLQFLRGDDGQRLDISSLVDMAAQVADGMSYLEQRNSIHRDLAARNVLVAEDYICKVADFGLARIIKDPFYVSEEKKIPYKWCAPEALGYGRFSIKSDVWSFGVLLYEIITRGGNPYPGLDNTEIYEKISRGYRMPCPLKCPMSLYEIMMKCWSFEPEDRPDFKTLRTQLDGGLYEAT</sequence>
<evidence type="ECO:0000256" key="11">
    <source>
        <dbReference type="ARBA" id="ARBA00023137"/>
    </source>
</evidence>
<evidence type="ECO:0000256" key="9">
    <source>
        <dbReference type="ARBA" id="ARBA00022840"/>
    </source>
</evidence>
<dbReference type="PRINTS" id="PR00401">
    <property type="entry name" value="SH2DOMAIN"/>
</dbReference>
<keyword evidence="11 16" id="KW-0829">Tyrosine-protein kinase</keyword>
<dbReference type="Gene3D" id="1.10.510.10">
    <property type="entry name" value="Transferase(Phosphotransferase) domain 1"/>
    <property type="match status" value="1"/>
</dbReference>
<organism evidence="21 22">
    <name type="scientific">Oryzias latipes</name>
    <name type="common">Japanese rice fish</name>
    <name type="synonym">Japanese killifish</name>
    <dbReference type="NCBI Taxonomy" id="8090"/>
    <lineage>
        <taxon>Eukaryota</taxon>
        <taxon>Metazoa</taxon>
        <taxon>Chordata</taxon>
        <taxon>Craniata</taxon>
        <taxon>Vertebrata</taxon>
        <taxon>Euteleostomi</taxon>
        <taxon>Actinopterygii</taxon>
        <taxon>Neopterygii</taxon>
        <taxon>Teleostei</taxon>
        <taxon>Neoteleostei</taxon>
        <taxon>Acanthomorphata</taxon>
        <taxon>Ovalentaria</taxon>
        <taxon>Atherinomorphae</taxon>
        <taxon>Beloniformes</taxon>
        <taxon>Adrianichthyidae</taxon>
        <taxon>Oryziinae</taxon>
        <taxon>Oryzias</taxon>
    </lineage>
</organism>
<dbReference type="PROSITE" id="PS50001">
    <property type="entry name" value="SH2"/>
    <property type="match status" value="1"/>
</dbReference>
<keyword evidence="5 16" id="KW-0808">Transferase</keyword>
<evidence type="ECO:0000256" key="2">
    <source>
        <dbReference type="ARBA" id="ARBA00022443"/>
    </source>
</evidence>
<comment type="subcellular location">
    <subcellularLocation>
        <location evidence="1">Cytoplasm</location>
    </subcellularLocation>
</comment>
<dbReference type="InterPro" id="IPR036028">
    <property type="entry name" value="SH3-like_dom_sf"/>
</dbReference>
<dbReference type="InterPro" id="IPR020635">
    <property type="entry name" value="Tyr_kinase_cat_dom"/>
</dbReference>
<feature type="domain" description="Protein kinase" evidence="20">
    <location>
        <begin position="242"/>
        <end position="496"/>
    </location>
</feature>
<dbReference type="PRINTS" id="PR00452">
    <property type="entry name" value="SH3DOMAIN"/>
</dbReference>
<reference evidence="21" key="3">
    <citation type="submission" date="2025-08" db="UniProtKB">
        <authorList>
            <consortium name="Ensembl"/>
        </authorList>
    </citation>
    <scope>IDENTIFICATION</scope>
    <source>
        <strain evidence="21">HSOK</strain>
    </source>
</reference>
<dbReference type="Ensembl" id="ENSORLT00015025753.1">
    <property type="protein sequence ID" value="ENSORLP00015017347.1"/>
    <property type="gene ID" value="ENSORLG00015018372.1"/>
</dbReference>
<keyword evidence="3" id="KW-0963">Cytoplasm</keyword>
<evidence type="ECO:0000256" key="6">
    <source>
        <dbReference type="ARBA" id="ARBA00022707"/>
    </source>
</evidence>
<feature type="domain" description="SH3" evidence="19">
    <location>
        <begin position="55"/>
        <end position="119"/>
    </location>
</feature>
<dbReference type="PRINTS" id="PR00109">
    <property type="entry name" value="TYRKINASE"/>
</dbReference>
<dbReference type="Pfam" id="PF00017">
    <property type="entry name" value="SH2"/>
    <property type="match status" value="1"/>
</dbReference>
<keyword evidence="2 14" id="KW-0728">SH3 domain</keyword>
<protein>
    <recommendedName>
        <fullName evidence="16">Tyrosine-protein kinase</fullName>
        <ecNumber evidence="16">2.7.10.2</ecNumber>
    </recommendedName>
</protein>
<reference evidence="21 22" key="2">
    <citation type="submission" date="2017-04" db="EMBL/GenBank/DDBJ databases">
        <title>CpG methylation of centromeres and impact of large insertions on vertebrate speciation.</title>
        <authorList>
            <person name="Ichikawa K."/>
            <person name="Yoshimura J."/>
            <person name="Morishita S."/>
        </authorList>
    </citation>
    <scope>NUCLEOTIDE SEQUENCE</scope>
    <source>
        <strain evidence="21 22">HSOK</strain>
    </source>
</reference>
<proteinExistence type="inferred from homology"/>
<dbReference type="PROSITE" id="PS50002">
    <property type="entry name" value="SH3"/>
    <property type="match status" value="1"/>
</dbReference>
<dbReference type="InterPro" id="IPR050198">
    <property type="entry name" value="Non-receptor_tyrosine_kinases"/>
</dbReference>
<dbReference type="SMART" id="SM00219">
    <property type="entry name" value="TyrKc"/>
    <property type="match status" value="1"/>
</dbReference>
<reference evidence="21" key="4">
    <citation type="submission" date="2025-09" db="UniProtKB">
        <authorList>
            <consortium name="Ensembl"/>
        </authorList>
    </citation>
    <scope>IDENTIFICATION</scope>
    <source>
        <strain evidence="21">HSOK</strain>
    </source>
</reference>
<dbReference type="SMART" id="SM00252">
    <property type="entry name" value="SH2"/>
    <property type="match status" value="1"/>
</dbReference>
<dbReference type="GO" id="GO:0004715">
    <property type="term" value="F:non-membrane spanning protein tyrosine kinase activity"/>
    <property type="evidence" value="ECO:0007669"/>
    <property type="project" value="UniProtKB-EC"/>
</dbReference>
<keyword evidence="8 16" id="KW-0418">Kinase</keyword>
<dbReference type="Gene3D" id="3.30.505.10">
    <property type="entry name" value="SH2 domain"/>
    <property type="match status" value="1"/>
</dbReference>
<feature type="domain" description="SH2" evidence="18">
    <location>
        <begin position="125"/>
        <end position="217"/>
    </location>
</feature>
<dbReference type="FunFam" id="2.30.30.40:FF:000229">
    <property type="entry name" value="Tyrosine-protein kinase"/>
    <property type="match status" value="1"/>
</dbReference>
<dbReference type="SUPFAM" id="SSF55550">
    <property type="entry name" value="SH2 domain"/>
    <property type="match status" value="1"/>
</dbReference>
<dbReference type="InterPro" id="IPR000719">
    <property type="entry name" value="Prot_kinase_dom"/>
</dbReference>
<comment type="similarity">
    <text evidence="16">Belongs to the protein kinase superfamily. Tyr protein kinase family.</text>
</comment>
<reference key="1">
    <citation type="journal article" date="2007" name="Nature">
        <title>The medaka draft genome and insights into vertebrate genome evolution.</title>
        <authorList>
            <person name="Kasahara M."/>
            <person name="Naruse K."/>
            <person name="Sasaki S."/>
            <person name="Nakatani Y."/>
            <person name="Qu W."/>
            <person name="Ahsan B."/>
            <person name="Yamada T."/>
            <person name="Nagayasu Y."/>
            <person name="Doi K."/>
            <person name="Kasai Y."/>
            <person name="Jindo T."/>
            <person name="Kobayashi D."/>
            <person name="Shimada A."/>
            <person name="Toyoda A."/>
            <person name="Kuroki Y."/>
            <person name="Fujiyama A."/>
            <person name="Sasaki T."/>
            <person name="Shimizu A."/>
            <person name="Asakawa S."/>
            <person name="Shimizu N."/>
            <person name="Hashimoto S."/>
            <person name="Yang J."/>
            <person name="Lee Y."/>
            <person name="Matsushima K."/>
            <person name="Sugano S."/>
            <person name="Sakaizumi M."/>
            <person name="Narita T."/>
            <person name="Ohishi K."/>
            <person name="Haga S."/>
            <person name="Ohta F."/>
            <person name="Nomoto H."/>
            <person name="Nogata K."/>
            <person name="Morishita T."/>
            <person name="Endo T."/>
            <person name="Shin-I T."/>
            <person name="Takeda H."/>
            <person name="Morishita S."/>
            <person name="Kohara Y."/>
        </authorList>
    </citation>
    <scope>NUCLEOTIDE SEQUENCE [LARGE SCALE GENOMIC DNA]</scope>
    <source>
        <strain>Hd-rR</strain>
    </source>
</reference>
<dbReference type="SMART" id="SM00326">
    <property type="entry name" value="SH3"/>
    <property type="match status" value="1"/>
</dbReference>
<keyword evidence="12" id="KW-0449">Lipoprotein</keyword>
<dbReference type="Pfam" id="PF00018">
    <property type="entry name" value="SH3_1"/>
    <property type="match status" value="1"/>
</dbReference>
<keyword evidence="4" id="KW-0597">Phosphoprotein</keyword>
<evidence type="ECO:0000256" key="5">
    <source>
        <dbReference type="ARBA" id="ARBA00022679"/>
    </source>
</evidence>
<dbReference type="InterPro" id="IPR000980">
    <property type="entry name" value="SH2"/>
</dbReference>
<keyword evidence="9 15" id="KW-0067">ATP-binding</keyword>
<dbReference type="SUPFAM" id="SSF56112">
    <property type="entry name" value="Protein kinase-like (PK-like)"/>
    <property type="match status" value="1"/>
</dbReference>
<evidence type="ECO:0000259" key="19">
    <source>
        <dbReference type="PROSITE" id="PS50002"/>
    </source>
</evidence>
<dbReference type="PROSITE" id="PS00107">
    <property type="entry name" value="PROTEIN_KINASE_ATP"/>
    <property type="match status" value="1"/>
</dbReference>
<evidence type="ECO:0000256" key="3">
    <source>
        <dbReference type="ARBA" id="ARBA00022490"/>
    </source>
</evidence>
<evidence type="ECO:0000256" key="17">
    <source>
        <dbReference type="SAM" id="MobiDB-lite"/>
    </source>
</evidence>